<dbReference type="InterPro" id="IPR045751">
    <property type="entry name" value="DUF6179"/>
</dbReference>
<accession>A0ABU5CJZ2</accession>
<reference evidence="1 2" key="1">
    <citation type="submission" date="2023-10" db="EMBL/GenBank/DDBJ databases">
        <title>179-bfca-hs.</title>
        <authorList>
            <person name="Miliotis G."/>
            <person name="Sengupta P."/>
            <person name="Hameed A."/>
            <person name="Chuvochina M."/>
            <person name="Mcdonagh F."/>
            <person name="Simpson A.C."/>
            <person name="Singh N.K."/>
            <person name="Rekha P.D."/>
            <person name="Raman K."/>
            <person name="Hugenholtz P."/>
            <person name="Venkateswaran K."/>
        </authorList>
    </citation>
    <scope>NUCLEOTIDE SEQUENCE [LARGE SCALE GENOMIC DNA]</scope>
    <source>
        <strain evidence="1 2">179-BFC-A-HS</strain>
    </source>
</reference>
<protein>
    <submittedName>
        <fullName evidence="1">DUF6179 domain-containing protein</fullName>
    </submittedName>
</protein>
<name>A0ABU5CJZ2_9BACI</name>
<dbReference type="RefSeq" id="WP_320385037.1">
    <property type="nucleotide sequence ID" value="NZ_JAROCA020000002.1"/>
</dbReference>
<dbReference type="Proteomes" id="UP001228376">
    <property type="component" value="Unassembled WGS sequence"/>
</dbReference>
<dbReference type="EMBL" id="JAROCA020000002">
    <property type="protein sequence ID" value="MDY0406671.1"/>
    <property type="molecule type" value="Genomic_DNA"/>
</dbReference>
<sequence length="282" mass="33094">MSNNVGNPAICYRIKKYEVVFDAHNTMASIDYPLAIDDMTIQGVYYLKQYLTYLKIETEFCQMFNQDDLRDLLVNYGRMCGFDYRIELFNIFELVLNNAVFSVLSGELPSRIRISVQQYKEIKNLFSNMSDSQIQLIILEAVEKLLHHFNISDSLMSYYIKQCGINLAKRLKSVVKHNRLQTVVILEQELKTPPLTTFNASDRMSDHRFRLLIEKIMNCEKSVDKIDIIRTNFHSLHDYIDILNTDCLLNDEYEELFKTFGDVELAILTKIVFYEELRNNSI</sequence>
<keyword evidence="2" id="KW-1185">Reference proteome</keyword>
<gene>
    <name evidence="1" type="ORF">P5G51_016040</name>
</gene>
<proteinExistence type="predicted"/>
<evidence type="ECO:0000313" key="2">
    <source>
        <dbReference type="Proteomes" id="UP001228376"/>
    </source>
</evidence>
<evidence type="ECO:0000313" key="1">
    <source>
        <dbReference type="EMBL" id="MDY0406671.1"/>
    </source>
</evidence>
<comment type="caution">
    <text evidence="1">The sequence shown here is derived from an EMBL/GenBank/DDBJ whole genome shotgun (WGS) entry which is preliminary data.</text>
</comment>
<organism evidence="1 2">
    <name type="scientific">Tigheibacillus jepli</name>
    <dbReference type="NCBI Taxonomy" id="3035914"/>
    <lineage>
        <taxon>Bacteria</taxon>
        <taxon>Bacillati</taxon>
        <taxon>Bacillota</taxon>
        <taxon>Bacilli</taxon>
        <taxon>Bacillales</taxon>
        <taxon>Bacillaceae</taxon>
        <taxon>Tigheibacillus</taxon>
    </lineage>
</organism>
<dbReference type="Pfam" id="PF19677">
    <property type="entry name" value="DUF6179"/>
    <property type="match status" value="1"/>
</dbReference>